<dbReference type="AlphaFoldDB" id="A0A7H0VC59"/>
<feature type="transmembrane region" description="Helical" evidence="1">
    <location>
        <begin position="12"/>
        <end position="32"/>
    </location>
</feature>
<dbReference type="EMBL" id="CP060139">
    <property type="protein sequence ID" value="QNR23307.1"/>
    <property type="molecule type" value="Genomic_DNA"/>
</dbReference>
<protein>
    <submittedName>
        <fullName evidence="2">Uncharacterized protein</fullName>
    </submittedName>
</protein>
<proteinExistence type="predicted"/>
<keyword evidence="3" id="KW-1185">Reference proteome</keyword>
<feature type="transmembrane region" description="Helical" evidence="1">
    <location>
        <begin position="44"/>
        <end position="63"/>
    </location>
</feature>
<organism evidence="2 3">
    <name type="scientific">Croceimicrobium hydrocarbonivorans</name>
    <dbReference type="NCBI Taxonomy" id="2761580"/>
    <lineage>
        <taxon>Bacteria</taxon>
        <taxon>Pseudomonadati</taxon>
        <taxon>Bacteroidota</taxon>
        <taxon>Flavobacteriia</taxon>
        <taxon>Flavobacteriales</taxon>
        <taxon>Owenweeksiaceae</taxon>
        <taxon>Croceimicrobium</taxon>
    </lineage>
</organism>
<keyword evidence="1" id="KW-0812">Transmembrane</keyword>
<name>A0A7H0VC59_9FLAO</name>
<sequence>MAQLSKNNRILAGVLEITLSAIWLIDSAYLFYDHTQHPNYLRIFILPDWLLIVRLLIGLIGIYSGIQIIRGKWTVLKGYMTFIIPWILSHLPVMF</sequence>
<evidence type="ECO:0000256" key="1">
    <source>
        <dbReference type="SAM" id="Phobius"/>
    </source>
</evidence>
<keyword evidence="1" id="KW-1133">Transmembrane helix</keyword>
<accession>A0A7H0VC59</accession>
<dbReference type="Proteomes" id="UP000516305">
    <property type="component" value="Chromosome"/>
</dbReference>
<gene>
    <name evidence="2" type="ORF">H4K34_13095</name>
</gene>
<feature type="transmembrane region" description="Helical" evidence="1">
    <location>
        <begin position="75"/>
        <end position="93"/>
    </location>
</feature>
<reference evidence="2 3" key="1">
    <citation type="submission" date="2020-08" db="EMBL/GenBank/DDBJ databases">
        <title>Croceimicrobium hydrocarbonivorans gen. nov., sp. nov., a novel marine bacterium isolated from a bacterial consortium that degrades polyethylene terephthalate.</title>
        <authorList>
            <person name="Liu R."/>
        </authorList>
    </citation>
    <scope>NUCLEOTIDE SEQUENCE [LARGE SCALE GENOMIC DNA]</scope>
    <source>
        <strain evidence="2 3">A20-9</strain>
    </source>
</reference>
<dbReference type="RefSeq" id="WP_210757836.1">
    <property type="nucleotide sequence ID" value="NZ_CP060139.1"/>
</dbReference>
<evidence type="ECO:0000313" key="3">
    <source>
        <dbReference type="Proteomes" id="UP000516305"/>
    </source>
</evidence>
<keyword evidence="1" id="KW-0472">Membrane</keyword>
<dbReference type="KEGG" id="chyd:H4K34_13095"/>
<evidence type="ECO:0000313" key="2">
    <source>
        <dbReference type="EMBL" id="QNR23307.1"/>
    </source>
</evidence>